<protein>
    <submittedName>
        <fullName evidence="2">Transposase</fullName>
    </submittedName>
</protein>
<dbReference type="Pfam" id="PF02371">
    <property type="entry name" value="Transposase_20"/>
    <property type="match status" value="1"/>
</dbReference>
<name>A0AAP3FBK8_9BACT</name>
<evidence type="ECO:0000313" key="2">
    <source>
        <dbReference type="EMBL" id="MCW4129817.1"/>
    </source>
</evidence>
<feature type="domain" description="Transposase IS116/IS110/IS902 C-terminal" evidence="1">
    <location>
        <begin position="16"/>
        <end position="101"/>
    </location>
</feature>
<reference evidence="2" key="1">
    <citation type="submission" date="2022-11" db="EMBL/GenBank/DDBJ databases">
        <title>Genomic repertoires linked with pathogenic potency of arthritogenic Prevotella copri isolated from the gut of rheumatoid arthritis patients.</title>
        <authorList>
            <person name="Nii T."/>
            <person name="Maeda Y."/>
            <person name="Motooka D."/>
            <person name="Naito M."/>
            <person name="Matsumoto Y."/>
            <person name="Ogawa T."/>
            <person name="Oguro-Igashira E."/>
            <person name="Kishikawa T."/>
            <person name="Yamashita M."/>
            <person name="Koizumi S."/>
            <person name="Kurakawa T."/>
            <person name="Okumura R."/>
            <person name="Kayama H."/>
            <person name="Murakami M."/>
            <person name="Sakaguchi T."/>
            <person name="Das B."/>
            <person name="Nakamura S."/>
            <person name="Okada Y."/>
            <person name="Kumanogoh A."/>
            <person name="Takeda K."/>
        </authorList>
    </citation>
    <scope>NUCLEOTIDE SEQUENCE</scope>
    <source>
        <strain evidence="2">F3-75</strain>
    </source>
</reference>
<dbReference type="PANTHER" id="PTHR33055:SF3">
    <property type="entry name" value="PUTATIVE TRANSPOSASE FOR IS117-RELATED"/>
    <property type="match status" value="1"/>
</dbReference>
<dbReference type="GO" id="GO:0004803">
    <property type="term" value="F:transposase activity"/>
    <property type="evidence" value="ECO:0007669"/>
    <property type="project" value="InterPro"/>
</dbReference>
<dbReference type="PANTHER" id="PTHR33055">
    <property type="entry name" value="TRANSPOSASE FOR INSERTION SEQUENCE ELEMENT IS1111A"/>
    <property type="match status" value="1"/>
</dbReference>
<dbReference type="Proteomes" id="UP001209344">
    <property type="component" value="Unassembled WGS sequence"/>
</dbReference>
<dbReference type="InterPro" id="IPR003346">
    <property type="entry name" value="Transposase_20"/>
</dbReference>
<dbReference type="GO" id="GO:0006313">
    <property type="term" value="P:DNA transposition"/>
    <property type="evidence" value="ECO:0007669"/>
    <property type="project" value="InterPro"/>
</dbReference>
<dbReference type="AlphaFoldDB" id="A0AAP3FBK8"/>
<accession>A0AAP3FBK8</accession>
<dbReference type="EMBL" id="JAPDVK010000005">
    <property type="protein sequence ID" value="MCW4129817.1"/>
    <property type="molecule type" value="Genomic_DNA"/>
</dbReference>
<comment type="caution">
    <text evidence="2">The sequence shown here is derived from an EMBL/GenBank/DDBJ whole genome shotgun (WGS) entry which is preliminary data.</text>
</comment>
<dbReference type="GO" id="GO:0003677">
    <property type="term" value="F:DNA binding"/>
    <property type="evidence" value="ECO:0007669"/>
    <property type="project" value="InterPro"/>
</dbReference>
<evidence type="ECO:0000313" key="3">
    <source>
        <dbReference type="Proteomes" id="UP001209344"/>
    </source>
</evidence>
<dbReference type="InterPro" id="IPR047650">
    <property type="entry name" value="Transpos_IS110"/>
</dbReference>
<proteinExistence type="predicted"/>
<sequence length="151" mass="17346">MLKVINGHESIHHNYELVKSVDGVGLITAVELLVKTENFTKITTARQYAAYAGTAPYEKSSGKMDKGAHISKIGNRRSKTLLYICAESARLHNKEIKLYYERRTLIDKKPRHYVLNAIANKLLRIIFTLVEKGEYYDANFIRQDPRVVKHN</sequence>
<gene>
    <name evidence="2" type="ORF">ONT16_16530</name>
</gene>
<evidence type="ECO:0000259" key="1">
    <source>
        <dbReference type="Pfam" id="PF02371"/>
    </source>
</evidence>
<organism evidence="2 3">
    <name type="scientific">Segatella copri</name>
    <dbReference type="NCBI Taxonomy" id="165179"/>
    <lineage>
        <taxon>Bacteria</taxon>
        <taxon>Pseudomonadati</taxon>
        <taxon>Bacteroidota</taxon>
        <taxon>Bacteroidia</taxon>
        <taxon>Bacteroidales</taxon>
        <taxon>Prevotellaceae</taxon>
        <taxon>Segatella</taxon>
    </lineage>
</organism>